<dbReference type="PANTHER" id="PTHR43289:SF6">
    <property type="entry name" value="SERINE_THREONINE-PROTEIN KINASE NEKL-3"/>
    <property type="match status" value="1"/>
</dbReference>
<evidence type="ECO:0000313" key="11">
    <source>
        <dbReference type="Proteomes" id="UP001501358"/>
    </source>
</evidence>
<evidence type="ECO:0000256" key="4">
    <source>
        <dbReference type="ARBA" id="ARBA00022741"/>
    </source>
</evidence>
<dbReference type="PANTHER" id="PTHR43289">
    <property type="entry name" value="MITOGEN-ACTIVATED PROTEIN KINASE KINASE KINASE 20-RELATED"/>
    <property type="match status" value="1"/>
</dbReference>
<evidence type="ECO:0000256" key="6">
    <source>
        <dbReference type="ARBA" id="ARBA00022840"/>
    </source>
</evidence>
<dbReference type="Gene3D" id="1.25.40.10">
    <property type="entry name" value="Tetratricopeptide repeat domain"/>
    <property type="match status" value="1"/>
</dbReference>
<keyword evidence="3" id="KW-0808">Transferase</keyword>
<keyword evidence="11" id="KW-1185">Reference proteome</keyword>
<reference evidence="11" key="1">
    <citation type="journal article" date="2019" name="Int. J. Syst. Evol. Microbiol.">
        <title>The Global Catalogue of Microorganisms (GCM) 10K type strain sequencing project: providing services to taxonomists for standard genome sequencing and annotation.</title>
        <authorList>
            <consortium name="The Broad Institute Genomics Platform"/>
            <consortium name="The Broad Institute Genome Sequencing Center for Infectious Disease"/>
            <person name="Wu L."/>
            <person name="Ma J."/>
        </authorList>
    </citation>
    <scope>NUCLEOTIDE SEQUENCE [LARGE SCALE GENOMIC DNA]</scope>
    <source>
        <strain evidence="11">JCM 6307</strain>
    </source>
</reference>
<proteinExistence type="predicted"/>
<dbReference type="Proteomes" id="UP001501358">
    <property type="component" value="Unassembled WGS sequence"/>
</dbReference>
<feature type="compositionally biased region" description="Low complexity" evidence="8">
    <location>
        <begin position="304"/>
        <end position="317"/>
    </location>
</feature>
<keyword evidence="4 7" id="KW-0547">Nucleotide-binding</keyword>
<evidence type="ECO:0000256" key="3">
    <source>
        <dbReference type="ARBA" id="ARBA00022679"/>
    </source>
</evidence>
<dbReference type="PROSITE" id="PS00107">
    <property type="entry name" value="PROTEIN_KINASE_ATP"/>
    <property type="match status" value="1"/>
</dbReference>
<keyword evidence="5" id="KW-0418">Kinase</keyword>
<comment type="caution">
    <text evidence="10">The sequence shown here is derived from an EMBL/GenBank/DDBJ whole genome shotgun (WGS) entry which is preliminary data.</text>
</comment>
<evidence type="ECO:0000256" key="5">
    <source>
        <dbReference type="ARBA" id="ARBA00022777"/>
    </source>
</evidence>
<dbReference type="CDD" id="cd14014">
    <property type="entry name" value="STKc_PknB_like"/>
    <property type="match status" value="1"/>
</dbReference>
<name>A0ABP5Z3F4_9ACTN</name>
<sequence>MPWARSAGGGGRTVVADGCGGRGAGVTREGLGRYEPVGLLGRGGMGEVWEARDRELGRRVAVKILAPRGRGAGSEAARRRFLREARVTAGLRHRGVPVVHDTGRLGDGRPYLVMELVEGSTLSAVLEEEGPFPVARAADVAVQVADVLAHAHRNGVVHRDLTPSNVMIMPDGTVKVLDFGIAAAKEPDPEDTRITATHAVPGTPGFMAPEQAQGRPGPPGDLYGLGCVLYRLLAGVPPFTAPNDLMLMYRHLHDTPAPLSEHRPDVPGPFADLVMRLLAKDPLDRPASAEEVRDLARSWAAPAPASASAPAPASAPSAPAPAAPVPAPTAPVPAPRAESGASASGNRDGGAAAAVARARELADREGPGRAEAFLREYLDASGRPAEDPLCVPAGIELYDLMRRAGEPGRALEGFTGLGGALRRARSAADRDVLACRAGAARCLAALGRTAEALREFEGLLPVQERALGAADPAVLDTRYEAAVLLARAGERRRAYERLVRLEGEQRAVLPEEDGRHARTRQLVDRLDRLLRGGR</sequence>
<dbReference type="InterPro" id="IPR011990">
    <property type="entry name" value="TPR-like_helical_dom_sf"/>
</dbReference>
<evidence type="ECO:0000256" key="7">
    <source>
        <dbReference type="PROSITE-ProRule" id="PRU10141"/>
    </source>
</evidence>
<dbReference type="InterPro" id="IPR000719">
    <property type="entry name" value="Prot_kinase_dom"/>
</dbReference>
<dbReference type="EMBL" id="BAAATA010000015">
    <property type="protein sequence ID" value="GAA2491728.1"/>
    <property type="molecule type" value="Genomic_DNA"/>
</dbReference>
<evidence type="ECO:0000256" key="8">
    <source>
        <dbReference type="SAM" id="MobiDB-lite"/>
    </source>
</evidence>
<feature type="binding site" evidence="7">
    <location>
        <position position="63"/>
    </location>
    <ligand>
        <name>ATP</name>
        <dbReference type="ChEBI" id="CHEBI:30616"/>
    </ligand>
</feature>
<organism evidence="10 11">
    <name type="scientific">Streptomyces thermolineatus</name>
    <dbReference type="NCBI Taxonomy" id="44033"/>
    <lineage>
        <taxon>Bacteria</taxon>
        <taxon>Bacillati</taxon>
        <taxon>Actinomycetota</taxon>
        <taxon>Actinomycetes</taxon>
        <taxon>Kitasatosporales</taxon>
        <taxon>Streptomycetaceae</taxon>
        <taxon>Streptomyces</taxon>
    </lineage>
</organism>
<feature type="domain" description="Protein kinase" evidence="9">
    <location>
        <begin position="34"/>
        <end position="300"/>
    </location>
</feature>
<dbReference type="Gene3D" id="1.10.510.10">
    <property type="entry name" value="Transferase(Phosphotransferase) domain 1"/>
    <property type="match status" value="1"/>
</dbReference>
<evidence type="ECO:0000259" key="9">
    <source>
        <dbReference type="PROSITE" id="PS50011"/>
    </source>
</evidence>
<feature type="compositionally biased region" description="Pro residues" evidence="8">
    <location>
        <begin position="318"/>
        <end position="334"/>
    </location>
</feature>
<evidence type="ECO:0000256" key="2">
    <source>
        <dbReference type="ARBA" id="ARBA00022527"/>
    </source>
</evidence>
<gene>
    <name evidence="10" type="ORF">GCM10010406_29780</name>
</gene>
<feature type="region of interest" description="Disordered" evidence="8">
    <location>
        <begin position="304"/>
        <end position="365"/>
    </location>
</feature>
<dbReference type="Gene3D" id="3.30.200.20">
    <property type="entry name" value="Phosphorylase Kinase, domain 1"/>
    <property type="match status" value="1"/>
</dbReference>
<accession>A0ABP5Z3F4</accession>
<dbReference type="InterPro" id="IPR011009">
    <property type="entry name" value="Kinase-like_dom_sf"/>
</dbReference>
<dbReference type="InterPro" id="IPR008266">
    <property type="entry name" value="Tyr_kinase_AS"/>
</dbReference>
<keyword evidence="2" id="KW-0723">Serine/threonine-protein kinase</keyword>
<keyword evidence="6 7" id="KW-0067">ATP-binding</keyword>
<dbReference type="PROSITE" id="PS50011">
    <property type="entry name" value="PROTEIN_KINASE_DOM"/>
    <property type="match status" value="1"/>
</dbReference>
<dbReference type="SUPFAM" id="SSF56112">
    <property type="entry name" value="Protein kinase-like (PK-like)"/>
    <property type="match status" value="1"/>
</dbReference>
<protein>
    <recommendedName>
        <fullName evidence="1">non-specific serine/threonine protein kinase</fullName>
        <ecNumber evidence="1">2.7.11.1</ecNumber>
    </recommendedName>
</protein>
<evidence type="ECO:0000256" key="1">
    <source>
        <dbReference type="ARBA" id="ARBA00012513"/>
    </source>
</evidence>
<dbReference type="Pfam" id="PF00069">
    <property type="entry name" value="Pkinase"/>
    <property type="match status" value="1"/>
</dbReference>
<dbReference type="EC" id="2.7.11.1" evidence="1"/>
<dbReference type="PROSITE" id="PS00109">
    <property type="entry name" value="PROTEIN_KINASE_TYR"/>
    <property type="match status" value="1"/>
</dbReference>
<dbReference type="InterPro" id="IPR017441">
    <property type="entry name" value="Protein_kinase_ATP_BS"/>
</dbReference>
<evidence type="ECO:0000313" key="10">
    <source>
        <dbReference type="EMBL" id="GAA2491728.1"/>
    </source>
</evidence>